<dbReference type="KEGG" id="sre:PTSG_10518"/>
<keyword evidence="7" id="KW-1185">Reference proteome</keyword>
<dbReference type="STRING" id="946362.F2UPW4"/>
<dbReference type="SMART" id="SM00028">
    <property type="entry name" value="TPR"/>
    <property type="match status" value="9"/>
</dbReference>
<dbReference type="SUPFAM" id="SSF48452">
    <property type="entry name" value="TPR-like"/>
    <property type="match status" value="1"/>
</dbReference>
<dbReference type="PROSITE" id="PS50293">
    <property type="entry name" value="TPR_REGION"/>
    <property type="match status" value="5"/>
</dbReference>
<dbReference type="RefSeq" id="XP_004988897.1">
    <property type="nucleotide sequence ID" value="XM_004988840.1"/>
</dbReference>
<sequence>MADQRLTHGVSVAAVRRFLGDLKREFPDTYTEMTTEDACKQLVVPRTRQDNCAYVEQLRKQSPEHVNKATVFVSHAWRYKIADVLNVLLEFAEEQARKDDGQPVFFWFDLFMNNQNANVTANLPQEWWSTTFKQSIANIGHVLLVLMPWRDPVPLTRAWCLWEIFCGISNESTEVTIQLPNSEEQALENAIRDSYTAVTDTLVRVQAERADAFNPHDKHMIFTAIESWAGGFSAVNQAVKDQLRAWCLQKAVGAVEAMRARGEDSTDAYARLCGQVATVLSQFGEHDRAIAYYETALPLHLKTEGEKGKNVAALYGSLGNAYDSKGEHNKAIAFYEKALAIKVETLGEKHPSTAKTYNNLGTAYYSKGDYDKTVAYFEKALAVMVETLGEKHPSTAKTYNNLGNAYGDKGDFDKAIELCKKALAITVETLGEKHPSTADTHNNLGNAYKGKGDYDRAVELYEKALDIKVETVGEKHPGTAQTYGNIGSVYHSKGDYDKAIAYHEKALAIYVGTLGEKHLSIAETYNSFGIAYHSKGEFDRAIHYYDKALAIKVETVGEKHPSTADTYGNLGSAYHSKGDYDRAIHFHEKDLAITVEALGEKHPSVATSCFNIGLLHDTRGDKEQACASIQQALDIFTSTLGPDHPNTRKAERNLRRIRGGAVTRQHTSTQHVSESQLQQQHVLAHRNLLLRFISSAVVYQAFAPQRNLLMRFLGAVAQVHAEARRPANTGSDGEDKKTGTGHGCPRGYSAPARALYKDACKCPGEPLIGWLRKRGRRRAAFRPCWCKLDDDGHLAYGKSASGTAKRRIPLSSVQSAELAHGGEELHVAVPGRTFVFRLHAHSDTSLADWCTAINSRINATT</sequence>
<feature type="repeat" description="TPR" evidence="3">
    <location>
        <begin position="564"/>
        <end position="597"/>
    </location>
</feature>
<dbReference type="Gene3D" id="2.30.29.30">
    <property type="entry name" value="Pleckstrin-homology domain (PH domain)/Phosphotyrosine-binding domain (PTB)"/>
    <property type="match status" value="1"/>
</dbReference>
<feature type="repeat" description="TPR" evidence="3">
    <location>
        <begin position="438"/>
        <end position="471"/>
    </location>
</feature>
<dbReference type="eggNOG" id="KOG1840">
    <property type="taxonomic scope" value="Eukaryota"/>
</dbReference>
<dbReference type="SUPFAM" id="SSF81901">
    <property type="entry name" value="HCP-like"/>
    <property type="match status" value="1"/>
</dbReference>
<dbReference type="PANTHER" id="PTHR45641:SF1">
    <property type="entry name" value="AAA+ ATPASE DOMAIN-CONTAINING PROTEIN"/>
    <property type="match status" value="1"/>
</dbReference>
<dbReference type="PANTHER" id="PTHR45641">
    <property type="entry name" value="TETRATRICOPEPTIDE REPEAT PROTEIN (AFU_ORTHOLOGUE AFUA_6G03870)"/>
    <property type="match status" value="1"/>
</dbReference>
<dbReference type="InterPro" id="IPR019734">
    <property type="entry name" value="TPR_rpt"/>
</dbReference>
<proteinExistence type="predicted"/>
<dbReference type="Pfam" id="PF13181">
    <property type="entry name" value="TPR_8"/>
    <property type="match status" value="1"/>
</dbReference>
<dbReference type="AlphaFoldDB" id="F2UPW4"/>
<dbReference type="SMART" id="SM00233">
    <property type="entry name" value="PH"/>
    <property type="match status" value="1"/>
</dbReference>
<reference evidence="6" key="1">
    <citation type="submission" date="2009-08" db="EMBL/GenBank/DDBJ databases">
        <title>Annotation of Salpingoeca rosetta.</title>
        <authorList>
            <consortium name="The Broad Institute Genome Sequencing Platform"/>
            <person name="Russ C."/>
            <person name="Cuomo C."/>
            <person name="Burger G."/>
            <person name="Gray M.W."/>
            <person name="Holland P.W.H."/>
            <person name="King N."/>
            <person name="Lang F.B.F."/>
            <person name="Roger A.J."/>
            <person name="Ruiz-Trillo I."/>
            <person name="Young S.K."/>
            <person name="Zeng Q."/>
            <person name="Gargeya S."/>
            <person name="Alvarado L."/>
            <person name="Berlin A."/>
            <person name="Chapman S.B."/>
            <person name="Chen Z."/>
            <person name="Freedman E."/>
            <person name="Gellesch M."/>
            <person name="Goldberg J."/>
            <person name="Griggs A."/>
            <person name="Gujja S."/>
            <person name="Heilman E."/>
            <person name="Heiman D."/>
            <person name="Howarth C."/>
            <person name="Mehta T."/>
            <person name="Neiman D."/>
            <person name="Pearson M."/>
            <person name="Roberts A."/>
            <person name="Saif S."/>
            <person name="Shea T."/>
            <person name="Shenoy N."/>
            <person name="Sisk P."/>
            <person name="Stolte C."/>
            <person name="Sykes S."/>
            <person name="White J."/>
            <person name="Yandava C."/>
            <person name="Haas B."/>
            <person name="Nusbaum C."/>
            <person name="Birren B."/>
        </authorList>
    </citation>
    <scope>NUCLEOTIDE SEQUENCE [LARGE SCALE GENOMIC DNA]</scope>
    <source>
        <strain evidence="6">ATCC 50818</strain>
    </source>
</reference>
<name>F2UPW4_SALR5</name>
<keyword evidence="1" id="KW-0677">Repeat</keyword>
<evidence type="ECO:0000256" key="3">
    <source>
        <dbReference type="PROSITE-ProRule" id="PRU00339"/>
    </source>
</evidence>
<evidence type="ECO:0000313" key="6">
    <source>
        <dbReference type="EMBL" id="EGD79669.1"/>
    </source>
</evidence>
<accession>F2UPW4</accession>
<feature type="repeat" description="TPR" evidence="3">
    <location>
        <begin position="522"/>
        <end position="555"/>
    </location>
</feature>
<dbReference type="OrthoDB" id="626167at2759"/>
<dbReference type="InterPro" id="IPR001849">
    <property type="entry name" value="PH_domain"/>
</dbReference>
<keyword evidence="2 3" id="KW-0802">TPR repeat</keyword>
<dbReference type="PROSITE" id="PS50005">
    <property type="entry name" value="TPR"/>
    <property type="match status" value="7"/>
</dbReference>
<feature type="repeat" description="TPR" evidence="3">
    <location>
        <begin position="396"/>
        <end position="429"/>
    </location>
</feature>
<gene>
    <name evidence="6" type="ORF">PTSG_10518</name>
</gene>
<evidence type="ECO:0000256" key="2">
    <source>
        <dbReference type="ARBA" id="ARBA00022803"/>
    </source>
</evidence>
<feature type="domain" description="PH" evidence="5">
    <location>
        <begin position="764"/>
        <end position="858"/>
    </location>
</feature>
<feature type="repeat" description="TPR" evidence="3">
    <location>
        <begin position="480"/>
        <end position="513"/>
    </location>
</feature>
<dbReference type="InterPro" id="IPR011993">
    <property type="entry name" value="PH-like_dom_sf"/>
</dbReference>
<feature type="repeat" description="TPR" evidence="3">
    <location>
        <begin position="312"/>
        <end position="345"/>
    </location>
</feature>
<dbReference type="Gene3D" id="1.25.40.10">
    <property type="entry name" value="Tetratricopeptide repeat domain"/>
    <property type="match status" value="3"/>
</dbReference>
<evidence type="ECO:0000259" key="5">
    <source>
        <dbReference type="PROSITE" id="PS50003"/>
    </source>
</evidence>
<feature type="repeat" description="TPR" evidence="3">
    <location>
        <begin position="354"/>
        <end position="387"/>
    </location>
</feature>
<dbReference type="PROSITE" id="PS50003">
    <property type="entry name" value="PH_DOMAIN"/>
    <property type="match status" value="1"/>
</dbReference>
<dbReference type="Proteomes" id="UP000007799">
    <property type="component" value="Unassembled WGS sequence"/>
</dbReference>
<dbReference type="Pfam" id="PF13424">
    <property type="entry name" value="TPR_12"/>
    <property type="match status" value="4"/>
</dbReference>
<dbReference type="SUPFAM" id="SSF50729">
    <property type="entry name" value="PH domain-like"/>
    <property type="match status" value="1"/>
</dbReference>
<dbReference type="Pfam" id="PF00169">
    <property type="entry name" value="PH"/>
    <property type="match status" value="1"/>
</dbReference>
<evidence type="ECO:0000313" key="7">
    <source>
        <dbReference type="Proteomes" id="UP000007799"/>
    </source>
</evidence>
<dbReference type="GeneID" id="16069439"/>
<dbReference type="InParanoid" id="F2UPW4"/>
<feature type="region of interest" description="Disordered" evidence="4">
    <location>
        <begin position="723"/>
        <end position="744"/>
    </location>
</feature>
<evidence type="ECO:0000256" key="1">
    <source>
        <dbReference type="ARBA" id="ARBA00022737"/>
    </source>
</evidence>
<organism evidence="7">
    <name type="scientific">Salpingoeca rosetta (strain ATCC 50818 / BSB-021)</name>
    <dbReference type="NCBI Taxonomy" id="946362"/>
    <lineage>
        <taxon>Eukaryota</taxon>
        <taxon>Choanoflagellata</taxon>
        <taxon>Craspedida</taxon>
        <taxon>Salpingoecidae</taxon>
        <taxon>Salpingoeca</taxon>
    </lineage>
</organism>
<evidence type="ECO:0000256" key="4">
    <source>
        <dbReference type="SAM" id="MobiDB-lite"/>
    </source>
</evidence>
<dbReference type="PRINTS" id="PR00381">
    <property type="entry name" value="KINESINLIGHT"/>
</dbReference>
<dbReference type="InterPro" id="IPR011990">
    <property type="entry name" value="TPR-like_helical_dom_sf"/>
</dbReference>
<dbReference type="EMBL" id="GL832987">
    <property type="protein sequence ID" value="EGD79669.1"/>
    <property type="molecule type" value="Genomic_DNA"/>
</dbReference>
<protein>
    <submittedName>
        <fullName evidence="6">Mbre TPR repeat protein</fullName>
    </submittedName>
</protein>